<reference evidence="2 3" key="1">
    <citation type="submission" date="2019-11" db="EMBL/GenBank/DDBJ databases">
        <title>Whole-genome sequence of the anaerobic purple sulfur bacterium Allochromatium palmeri DSM 15591.</title>
        <authorList>
            <person name="Kyndt J.A."/>
            <person name="Meyer T.E."/>
        </authorList>
    </citation>
    <scope>NUCLEOTIDE SEQUENCE [LARGE SCALE GENOMIC DNA]</scope>
    <source>
        <strain evidence="2 3">DSM 15591</strain>
    </source>
</reference>
<protein>
    <submittedName>
        <fullName evidence="2">Serine/threonine protein phosphatase</fullName>
    </submittedName>
</protein>
<name>A0A6N8EKA6_9GAMM</name>
<evidence type="ECO:0000313" key="3">
    <source>
        <dbReference type="Proteomes" id="UP000434044"/>
    </source>
</evidence>
<comment type="caution">
    <text evidence="2">The sequence shown here is derived from an EMBL/GenBank/DDBJ whole genome shotgun (WGS) entry which is preliminary data.</text>
</comment>
<sequence length="217" mass="24903">MNEPLTPADYPFVASEPVADLVEIRGVPLARGVRFGQILVTGPPGSGKSTLIRRLGGWPEEGYVDLTCNGWWRSRSLALRPREIHFGLPFVGEPRALALFDPEWLPRWRELELEPARIRLPPVKRHPWSTDWRGRLDFEFLLPPPETIVVSRRARARWGTHPIDASIDPDQIRAQVAIYSQVALYFQQQGMIVHLREQSNQPPRRIHPYGETQTTRP</sequence>
<dbReference type="SUPFAM" id="SSF52540">
    <property type="entry name" value="P-loop containing nucleoside triphosphate hydrolases"/>
    <property type="match status" value="1"/>
</dbReference>
<dbReference type="CDD" id="cd00267">
    <property type="entry name" value="ABC_ATPase"/>
    <property type="match status" value="1"/>
</dbReference>
<dbReference type="OrthoDB" id="5763667at2"/>
<dbReference type="InterPro" id="IPR027417">
    <property type="entry name" value="P-loop_NTPase"/>
</dbReference>
<gene>
    <name evidence="2" type="ORF">GJ668_18100</name>
</gene>
<keyword evidence="3" id="KW-1185">Reference proteome</keyword>
<evidence type="ECO:0000313" key="2">
    <source>
        <dbReference type="EMBL" id="MTW22967.1"/>
    </source>
</evidence>
<dbReference type="EMBL" id="WNKT01000061">
    <property type="protein sequence ID" value="MTW22967.1"/>
    <property type="molecule type" value="Genomic_DNA"/>
</dbReference>
<evidence type="ECO:0000256" key="1">
    <source>
        <dbReference type="SAM" id="MobiDB-lite"/>
    </source>
</evidence>
<proteinExistence type="predicted"/>
<accession>A0A6N8EKA6</accession>
<dbReference type="AlphaFoldDB" id="A0A6N8EKA6"/>
<organism evidence="2 3">
    <name type="scientific">Allochromatium palmeri</name>
    <dbReference type="NCBI Taxonomy" id="231048"/>
    <lineage>
        <taxon>Bacteria</taxon>
        <taxon>Pseudomonadati</taxon>
        <taxon>Pseudomonadota</taxon>
        <taxon>Gammaproteobacteria</taxon>
        <taxon>Chromatiales</taxon>
        <taxon>Chromatiaceae</taxon>
        <taxon>Allochromatium</taxon>
    </lineage>
</organism>
<dbReference type="RefSeq" id="WP_155451515.1">
    <property type="nucleotide sequence ID" value="NZ_WNKT01000061.1"/>
</dbReference>
<feature type="region of interest" description="Disordered" evidence="1">
    <location>
        <begin position="196"/>
        <end position="217"/>
    </location>
</feature>
<dbReference type="Proteomes" id="UP000434044">
    <property type="component" value="Unassembled WGS sequence"/>
</dbReference>